<evidence type="ECO:0000256" key="6">
    <source>
        <dbReference type="ARBA" id="ARBA00022777"/>
    </source>
</evidence>
<dbReference type="RefSeq" id="WP_131594433.1">
    <property type="nucleotide sequence ID" value="NZ_SJSL01000001.1"/>
</dbReference>
<comment type="subunit">
    <text evidence="9">At low DSF concentrations, interacts with RpfF.</text>
</comment>
<feature type="modified residue" description="4-aspartylphosphate" evidence="11">
    <location>
        <position position="457"/>
    </location>
</feature>
<evidence type="ECO:0000256" key="8">
    <source>
        <dbReference type="ARBA" id="ARBA00023012"/>
    </source>
</evidence>
<evidence type="ECO:0000313" key="16">
    <source>
        <dbReference type="Proteomes" id="UP000293347"/>
    </source>
</evidence>
<dbReference type="GO" id="GO:0005524">
    <property type="term" value="F:ATP binding"/>
    <property type="evidence" value="ECO:0007669"/>
    <property type="project" value="UniProtKB-KW"/>
</dbReference>
<evidence type="ECO:0000256" key="3">
    <source>
        <dbReference type="ARBA" id="ARBA00022553"/>
    </source>
</evidence>
<dbReference type="Gene3D" id="3.40.50.2300">
    <property type="match status" value="2"/>
</dbReference>
<dbReference type="SUPFAM" id="SSF55874">
    <property type="entry name" value="ATPase domain of HSP90 chaperone/DNA topoisomerase II/histidine kinase"/>
    <property type="match status" value="1"/>
</dbReference>
<dbReference type="Gene3D" id="3.30.565.10">
    <property type="entry name" value="Histidine kinase-like ATPase, C-terminal domain"/>
    <property type="match status" value="1"/>
</dbReference>
<feature type="coiled-coil region" evidence="12">
    <location>
        <begin position="124"/>
        <end position="158"/>
    </location>
</feature>
<keyword evidence="5" id="KW-0547">Nucleotide-binding</keyword>
<keyword evidence="12" id="KW-0175">Coiled coil</keyword>
<feature type="domain" description="Histidine kinase" evidence="13">
    <location>
        <begin position="165"/>
        <end position="378"/>
    </location>
</feature>
<dbReference type="SUPFAM" id="SSF47384">
    <property type="entry name" value="Homodimeric domain of signal transducing histidine kinase"/>
    <property type="match status" value="1"/>
</dbReference>
<keyword evidence="8" id="KW-0902">Two-component regulatory system</keyword>
<dbReference type="GO" id="GO:0000155">
    <property type="term" value="F:phosphorelay sensor kinase activity"/>
    <property type="evidence" value="ECO:0007669"/>
    <property type="project" value="InterPro"/>
</dbReference>
<dbReference type="Gene3D" id="1.10.287.130">
    <property type="match status" value="1"/>
</dbReference>
<dbReference type="InterPro" id="IPR005467">
    <property type="entry name" value="His_kinase_dom"/>
</dbReference>
<dbReference type="PROSITE" id="PS50110">
    <property type="entry name" value="RESPONSE_REGULATORY"/>
    <property type="match status" value="2"/>
</dbReference>
<evidence type="ECO:0000256" key="11">
    <source>
        <dbReference type="PROSITE-ProRule" id="PRU00169"/>
    </source>
</evidence>
<dbReference type="SMART" id="SM00448">
    <property type="entry name" value="REC"/>
    <property type="match status" value="2"/>
</dbReference>
<dbReference type="PRINTS" id="PR00344">
    <property type="entry name" value="BCTRLSENSOR"/>
</dbReference>
<comment type="catalytic activity">
    <reaction evidence="1">
        <text>ATP + protein L-histidine = ADP + protein N-phospho-L-histidine.</text>
        <dbReference type="EC" id="2.7.13.3"/>
    </reaction>
</comment>
<dbReference type="CDD" id="cd17546">
    <property type="entry name" value="REC_hyHK_CKI1_RcsC-like"/>
    <property type="match status" value="1"/>
</dbReference>
<dbReference type="EMBL" id="SJSL01000001">
    <property type="protein sequence ID" value="TCD03627.1"/>
    <property type="molecule type" value="Genomic_DNA"/>
</dbReference>
<evidence type="ECO:0000256" key="10">
    <source>
        <dbReference type="ARBA" id="ARBA00068150"/>
    </source>
</evidence>
<gene>
    <name evidence="15" type="ORF">EZ437_06655</name>
</gene>
<evidence type="ECO:0000256" key="4">
    <source>
        <dbReference type="ARBA" id="ARBA00022679"/>
    </source>
</evidence>
<dbReference type="InterPro" id="IPR011006">
    <property type="entry name" value="CheY-like_superfamily"/>
</dbReference>
<evidence type="ECO:0000313" key="15">
    <source>
        <dbReference type="EMBL" id="TCD03627.1"/>
    </source>
</evidence>
<dbReference type="InterPro" id="IPR036890">
    <property type="entry name" value="HATPase_C_sf"/>
</dbReference>
<dbReference type="PANTHER" id="PTHR45339">
    <property type="entry name" value="HYBRID SIGNAL TRANSDUCTION HISTIDINE KINASE J"/>
    <property type="match status" value="1"/>
</dbReference>
<evidence type="ECO:0000259" key="14">
    <source>
        <dbReference type="PROSITE" id="PS50110"/>
    </source>
</evidence>
<dbReference type="InterPro" id="IPR001789">
    <property type="entry name" value="Sig_transdc_resp-reg_receiver"/>
</dbReference>
<evidence type="ECO:0000256" key="12">
    <source>
        <dbReference type="SAM" id="Coils"/>
    </source>
</evidence>
<dbReference type="AlphaFoldDB" id="A0A4V2MLW3"/>
<sequence>MEKINILIVDDRPENIIALEALLQRDDVNIISTTNPNEALRLSWEMDIAIALVDVQMPEMDGFELVEILKSNPRTKDILVIFVTAISKETKYAVKGLNTGAVDYLYKPLDPFVTSAKVDSFIQFIRNQREIKQKNIQLENYQKELIKAKEEAEQGKRAKENFLANMSHEIRTPINGIIGLSNLLETTSLTEDQKEMVKLLEISSTSLLGVINDILDLSKIEAGKFKINRSQTDIANVCNSVVNLLRIKAKEKKLELNTVLSPELPKYILADSLRLNQILMNLIGNAIKFTNDGSVTLKVEILNTKGNNIQVKFTVSDTGIGIAPQNLEKIFETFEQADEHTTAQFGGTGLGLSIVKNLAKLKGGQLEVSSEENKGSEFCFTNWYEVVKEVKEIEKPAKGILRPFNNIKILVAEDNPINKFLIVKILKDWNIETEVVENGKDAIDKLVDNDYNLILMDTFMPVMNGLEAIKLIREGYAPGKERVPVITFSAAVMESDKKVAIEAGANDVISKPFDLEILHEKITKYTATY</sequence>
<dbReference type="CDD" id="cd00082">
    <property type="entry name" value="HisKA"/>
    <property type="match status" value="1"/>
</dbReference>
<dbReference type="PANTHER" id="PTHR45339:SF1">
    <property type="entry name" value="HYBRID SIGNAL TRANSDUCTION HISTIDINE KINASE J"/>
    <property type="match status" value="1"/>
</dbReference>
<dbReference type="OrthoDB" id="9781208at2"/>
<evidence type="ECO:0000256" key="9">
    <source>
        <dbReference type="ARBA" id="ARBA00064003"/>
    </source>
</evidence>
<organism evidence="15 16">
    <name type="scientific">Pedobacter psychroterrae</name>
    <dbReference type="NCBI Taxonomy" id="2530453"/>
    <lineage>
        <taxon>Bacteria</taxon>
        <taxon>Pseudomonadati</taxon>
        <taxon>Bacteroidota</taxon>
        <taxon>Sphingobacteriia</taxon>
        <taxon>Sphingobacteriales</taxon>
        <taxon>Sphingobacteriaceae</taxon>
        <taxon>Pedobacter</taxon>
    </lineage>
</organism>
<accession>A0A4V2MLW3</accession>
<keyword evidence="16" id="KW-1185">Reference proteome</keyword>
<dbReference type="Pfam" id="PF00072">
    <property type="entry name" value="Response_reg"/>
    <property type="match status" value="2"/>
</dbReference>
<dbReference type="Proteomes" id="UP000293347">
    <property type="component" value="Unassembled WGS sequence"/>
</dbReference>
<dbReference type="FunFam" id="1.10.287.130:FF:000002">
    <property type="entry name" value="Two-component osmosensing histidine kinase"/>
    <property type="match status" value="1"/>
</dbReference>
<keyword evidence="3 11" id="KW-0597">Phosphoprotein</keyword>
<evidence type="ECO:0000256" key="7">
    <source>
        <dbReference type="ARBA" id="ARBA00022840"/>
    </source>
</evidence>
<dbReference type="InterPro" id="IPR003661">
    <property type="entry name" value="HisK_dim/P_dom"/>
</dbReference>
<reference evidence="15 16" key="1">
    <citation type="submission" date="2019-02" db="EMBL/GenBank/DDBJ databases">
        <title>Pedobacter sp. RP-1-14 sp. nov., isolated from Arctic soil.</title>
        <authorList>
            <person name="Dahal R.H."/>
        </authorList>
    </citation>
    <scope>NUCLEOTIDE SEQUENCE [LARGE SCALE GENOMIC DNA]</scope>
    <source>
        <strain evidence="15 16">RP-1-14</strain>
    </source>
</reference>
<feature type="domain" description="Response regulatory" evidence="14">
    <location>
        <begin position="5"/>
        <end position="122"/>
    </location>
</feature>
<feature type="domain" description="Response regulatory" evidence="14">
    <location>
        <begin position="408"/>
        <end position="526"/>
    </location>
</feature>
<evidence type="ECO:0000256" key="2">
    <source>
        <dbReference type="ARBA" id="ARBA00012438"/>
    </source>
</evidence>
<feature type="modified residue" description="4-aspartylphosphate" evidence="11">
    <location>
        <position position="54"/>
    </location>
</feature>
<dbReference type="Pfam" id="PF02518">
    <property type="entry name" value="HATPase_c"/>
    <property type="match status" value="1"/>
</dbReference>
<dbReference type="CDD" id="cd16922">
    <property type="entry name" value="HATPase_EvgS-ArcB-TorS-like"/>
    <property type="match status" value="1"/>
</dbReference>
<dbReference type="FunFam" id="3.30.565.10:FF:000010">
    <property type="entry name" value="Sensor histidine kinase RcsC"/>
    <property type="match status" value="1"/>
</dbReference>
<dbReference type="InterPro" id="IPR003594">
    <property type="entry name" value="HATPase_dom"/>
</dbReference>
<dbReference type="PROSITE" id="PS50109">
    <property type="entry name" value="HIS_KIN"/>
    <property type="match status" value="1"/>
</dbReference>
<dbReference type="Pfam" id="PF00512">
    <property type="entry name" value="HisKA"/>
    <property type="match status" value="1"/>
</dbReference>
<evidence type="ECO:0000256" key="5">
    <source>
        <dbReference type="ARBA" id="ARBA00022741"/>
    </source>
</evidence>
<dbReference type="InterPro" id="IPR036097">
    <property type="entry name" value="HisK_dim/P_sf"/>
</dbReference>
<evidence type="ECO:0000256" key="1">
    <source>
        <dbReference type="ARBA" id="ARBA00000085"/>
    </source>
</evidence>
<keyword evidence="7" id="KW-0067">ATP-binding</keyword>
<keyword evidence="6" id="KW-0418">Kinase</keyword>
<dbReference type="SMART" id="SM00388">
    <property type="entry name" value="HisKA"/>
    <property type="match status" value="1"/>
</dbReference>
<name>A0A4V2MLW3_9SPHI</name>
<dbReference type="InterPro" id="IPR004358">
    <property type="entry name" value="Sig_transdc_His_kin-like_C"/>
</dbReference>
<dbReference type="SUPFAM" id="SSF52172">
    <property type="entry name" value="CheY-like"/>
    <property type="match status" value="2"/>
</dbReference>
<proteinExistence type="predicted"/>
<dbReference type="SMART" id="SM00387">
    <property type="entry name" value="HATPase_c"/>
    <property type="match status" value="1"/>
</dbReference>
<protein>
    <recommendedName>
        <fullName evidence="10">Sensory/regulatory protein RpfC</fullName>
        <ecNumber evidence="2">2.7.13.3</ecNumber>
    </recommendedName>
</protein>
<keyword evidence="4" id="KW-0808">Transferase</keyword>
<comment type="caution">
    <text evidence="15">The sequence shown here is derived from an EMBL/GenBank/DDBJ whole genome shotgun (WGS) entry which is preliminary data.</text>
</comment>
<dbReference type="EC" id="2.7.13.3" evidence="2"/>
<evidence type="ECO:0000259" key="13">
    <source>
        <dbReference type="PROSITE" id="PS50109"/>
    </source>
</evidence>